<dbReference type="OrthoDB" id="9812094at2"/>
<organism evidence="7 8">
    <name type="scientific">Pedobacter psychrophilus</name>
    <dbReference type="NCBI Taxonomy" id="1826909"/>
    <lineage>
        <taxon>Bacteria</taxon>
        <taxon>Pseudomonadati</taxon>
        <taxon>Bacteroidota</taxon>
        <taxon>Sphingobacteriia</taxon>
        <taxon>Sphingobacteriales</taxon>
        <taxon>Sphingobacteriaceae</taxon>
        <taxon>Pedobacter</taxon>
    </lineage>
</organism>
<name>A0A179DCH8_9SPHI</name>
<dbReference type="PANTHER" id="PTHR39087">
    <property type="entry name" value="UPF0104 MEMBRANE PROTEIN MJ1595"/>
    <property type="match status" value="1"/>
</dbReference>
<evidence type="ECO:0000256" key="3">
    <source>
        <dbReference type="ARBA" id="ARBA00022692"/>
    </source>
</evidence>
<feature type="transmembrane region" description="Helical" evidence="6">
    <location>
        <begin position="165"/>
        <end position="187"/>
    </location>
</feature>
<feature type="transmembrane region" description="Helical" evidence="6">
    <location>
        <begin position="247"/>
        <end position="267"/>
    </location>
</feature>
<feature type="transmembrane region" description="Helical" evidence="6">
    <location>
        <begin position="217"/>
        <end position="235"/>
    </location>
</feature>
<dbReference type="PANTHER" id="PTHR39087:SF2">
    <property type="entry name" value="UPF0104 MEMBRANE PROTEIN MJ1595"/>
    <property type="match status" value="1"/>
</dbReference>
<evidence type="ECO:0000256" key="2">
    <source>
        <dbReference type="ARBA" id="ARBA00022475"/>
    </source>
</evidence>
<keyword evidence="2" id="KW-1003">Cell membrane</keyword>
<sequence>MKISPIAFLKYTLFFLLGIAITYYLFKTQYHSNFPDDLANADKTWILITAITVMIPHYLRALRWKLLIQPLKKSKTSTLNVFNAIMIGYFANLALPRAGEIMRCAWLSKKEDLSTVSLIGTVITERIIDLFALGIIVLMGLGLYFEIILHFTQGIDFKTLILSKIYLFIGLILILLIGTYLIFKIFTSQNKLAIKIKGFINQLKEGLLSLKKMEQPFLFSFYTIAIWFFYVFSTYCGFKMLQETSHLTLSNALLTIIGGSFGMIAPIQGGIGAFHFMVSQCLILLNVSAGPALVYATILHAIQTLLVIIFGILALIIGIVYQPKHKVDVTKS</sequence>
<proteinExistence type="predicted"/>
<dbReference type="RefSeq" id="WP_068823253.1">
    <property type="nucleotide sequence ID" value="NZ_LWHJ01000030.1"/>
</dbReference>
<evidence type="ECO:0008006" key="9">
    <source>
        <dbReference type="Google" id="ProtNLM"/>
    </source>
</evidence>
<feature type="transmembrane region" description="Helical" evidence="6">
    <location>
        <begin position="301"/>
        <end position="321"/>
    </location>
</feature>
<evidence type="ECO:0000256" key="4">
    <source>
        <dbReference type="ARBA" id="ARBA00022989"/>
    </source>
</evidence>
<dbReference type="EMBL" id="LWHJ01000030">
    <property type="protein sequence ID" value="OAQ38482.1"/>
    <property type="molecule type" value="Genomic_DNA"/>
</dbReference>
<gene>
    <name evidence="7" type="ORF">A5893_13735</name>
</gene>
<evidence type="ECO:0000256" key="1">
    <source>
        <dbReference type="ARBA" id="ARBA00004651"/>
    </source>
</evidence>
<accession>A0A179DCH8</accession>
<dbReference type="GO" id="GO:0005886">
    <property type="term" value="C:plasma membrane"/>
    <property type="evidence" value="ECO:0007669"/>
    <property type="project" value="UniProtKB-SubCell"/>
</dbReference>
<dbReference type="Pfam" id="PF03706">
    <property type="entry name" value="LPG_synthase_TM"/>
    <property type="match status" value="1"/>
</dbReference>
<dbReference type="Proteomes" id="UP000078459">
    <property type="component" value="Unassembled WGS sequence"/>
</dbReference>
<feature type="transmembrane region" description="Helical" evidence="6">
    <location>
        <begin position="45"/>
        <end position="62"/>
    </location>
</feature>
<dbReference type="STRING" id="1826909.A5893_13735"/>
<dbReference type="InterPro" id="IPR022791">
    <property type="entry name" value="L-PG_synthase/AglD"/>
</dbReference>
<evidence type="ECO:0000313" key="8">
    <source>
        <dbReference type="Proteomes" id="UP000078459"/>
    </source>
</evidence>
<feature type="transmembrane region" description="Helical" evidence="6">
    <location>
        <begin position="7"/>
        <end position="25"/>
    </location>
</feature>
<keyword evidence="8" id="KW-1185">Reference proteome</keyword>
<dbReference type="NCBIfam" id="TIGR00374">
    <property type="entry name" value="flippase-like domain"/>
    <property type="match status" value="1"/>
</dbReference>
<reference evidence="7 8" key="1">
    <citation type="submission" date="2016-04" db="EMBL/GenBank/DDBJ databases">
        <authorList>
            <person name="Evans L.H."/>
            <person name="Alamgir A."/>
            <person name="Owens N."/>
            <person name="Weber N.D."/>
            <person name="Virtaneva K."/>
            <person name="Barbian K."/>
            <person name="Babar A."/>
            <person name="Rosenke K."/>
        </authorList>
    </citation>
    <scope>NUCLEOTIDE SEQUENCE [LARGE SCALE GENOMIC DNA]</scope>
    <source>
        <strain evidence="7 8">CCM 8644</strain>
    </source>
</reference>
<comment type="subcellular location">
    <subcellularLocation>
        <location evidence="1">Cell membrane</location>
        <topology evidence="1">Multi-pass membrane protein</topology>
    </subcellularLocation>
</comment>
<reference evidence="7 8" key="2">
    <citation type="submission" date="2016-06" db="EMBL/GenBank/DDBJ databases">
        <title>Pedobacter psychrophilus sp. nov., isolated from Antarctic fragmentary rock.</title>
        <authorList>
            <person name="Svec P."/>
        </authorList>
    </citation>
    <scope>NUCLEOTIDE SEQUENCE [LARGE SCALE GENOMIC DNA]</scope>
    <source>
        <strain evidence="7 8">CCM 8644</strain>
    </source>
</reference>
<evidence type="ECO:0000256" key="6">
    <source>
        <dbReference type="SAM" id="Phobius"/>
    </source>
</evidence>
<comment type="caution">
    <text evidence="7">The sequence shown here is derived from an EMBL/GenBank/DDBJ whole genome shotgun (WGS) entry which is preliminary data.</text>
</comment>
<dbReference type="AlphaFoldDB" id="A0A179DCH8"/>
<evidence type="ECO:0000313" key="7">
    <source>
        <dbReference type="EMBL" id="OAQ38482.1"/>
    </source>
</evidence>
<protein>
    <recommendedName>
        <fullName evidence="9">TIGR00374 family protein</fullName>
    </recommendedName>
</protein>
<keyword evidence="4 6" id="KW-1133">Transmembrane helix</keyword>
<keyword evidence="5 6" id="KW-0472">Membrane</keyword>
<evidence type="ECO:0000256" key="5">
    <source>
        <dbReference type="ARBA" id="ARBA00023136"/>
    </source>
</evidence>
<keyword evidence="3 6" id="KW-0812">Transmembrane</keyword>
<feature type="transmembrane region" description="Helical" evidence="6">
    <location>
        <begin position="127"/>
        <end position="145"/>
    </location>
</feature>